<dbReference type="PANTHER" id="PTHR33923:SF3">
    <property type="entry name" value="CALMODULIN BINDING PROTEIN PICBP"/>
    <property type="match status" value="1"/>
</dbReference>
<feature type="region of interest" description="Disordered" evidence="1">
    <location>
        <begin position="898"/>
        <end position="917"/>
    </location>
</feature>
<dbReference type="PANTHER" id="PTHR33923">
    <property type="entry name" value="CALMODULIN-BINDING PROTEIN-RELATED"/>
    <property type="match status" value="1"/>
</dbReference>
<organism evidence="3 4">
    <name type="scientific">Quillaja saponaria</name>
    <name type="common">Soap bark tree</name>
    <dbReference type="NCBI Taxonomy" id="32244"/>
    <lineage>
        <taxon>Eukaryota</taxon>
        <taxon>Viridiplantae</taxon>
        <taxon>Streptophyta</taxon>
        <taxon>Embryophyta</taxon>
        <taxon>Tracheophyta</taxon>
        <taxon>Spermatophyta</taxon>
        <taxon>Magnoliopsida</taxon>
        <taxon>eudicotyledons</taxon>
        <taxon>Gunneridae</taxon>
        <taxon>Pentapetalae</taxon>
        <taxon>rosids</taxon>
        <taxon>fabids</taxon>
        <taxon>Fabales</taxon>
        <taxon>Quillajaceae</taxon>
        <taxon>Quillaja</taxon>
    </lineage>
</organism>
<feature type="region of interest" description="Disordered" evidence="1">
    <location>
        <begin position="165"/>
        <end position="240"/>
    </location>
</feature>
<dbReference type="EMBL" id="JARAOO010000003">
    <property type="protein sequence ID" value="KAJ7976692.1"/>
    <property type="molecule type" value="Genomic_DNA"/>
</dbReference>
<keyword evidence="4" id="KW-1185">Reference proteome</keyword>
<protein>
    <submittedName>
        <fullName evidence="3">Calmodulin-binding domain</fullName>
    </submittedName>
</protein>
<evidence type="ECO:0000313" key="4">
    <source>
        <dbReference type="Proteomes" id="UP001163823"/>
    </source>
</evidence>
<feature type="compositionally biased region" description="Basic and acidic residues" evidence="1">
    <location>
        <begin position="202"/>
        <end position="224"/>
    </location>
</feature>
<name>A0AAD7Q876_QUISA</name>
<feature type="domain" description="Calmodulin-binding" evidence="2">
    <location>
        <begin position="1128"/>
        <end position="1242"/>
    </location>
</feature>
<feature type="compositionally biased region" description="Basic and acidic residues" evidence="1">
    <location>
        <begin position="428"/>
        <end position="442"/>
    </location>
</feature>
<accession>A0AAD7Q876</accession>
<dbReference type="InterPro" id="IPR044681">
    <property type="entry name" value="PICBP-like"/>
</dbReference>
<comment type="caution">
    <text evidence="3">The sequence shown here is derived from an EMBL/GenBank/DDBJ whole genome shotgun (WGS) entry which is preliminary data.</text>
</comment>
<proteinExistence type="predicted"/>
<evidence type="ECO:0000259" key="2">
    <source>
        <dbReference type="SMART" id="SM01054"/>
    </source>
</evidence>
<feature type="compositionally biased region" description="Polar residues" evidence="1">
    <location>
        <begin position="417"/>
        <end position="427"/>
    </location>
</feature>
<evidence type="ECO:0000256" key="1">
    <source>
        <dbReference type="SAM" id="MobiDB-lite"/>
    </source>
</evidence>
<reference evidence="3" key="1">
    <citation type="journal article" date="2023" name="Science">
        <title>Elucidation of the pathway for biosynthesis of saponin adjuvants from the soapbark tree.</title>
        <authorList>
            <person name="Reed J."/>
            <person name="Orme A."/>
            <person name="El-Demerdash A."/>
            <person name="Owen C."/>
            <person name="Martin L.B.B."/>
            <person name="Misra R.C."/>
            <person name="Kikuchi S."/>
            <person name="Rejzek M."/>
            <person name="Martin A.C."/>
            <person name="Harkess A."/>
            <person name="Leebens-Mack J."/>
            <person name="Louveau T."/>
            <person name="Stephenson M.J."/>
            <person name="Osbourn A."/>
        </authorList>
    </citation>
    <scope>NUCLEOTIDE SEQUENCE</scope>
    <source>
        <strain evidence="3">S10</strain>
    </source>
</reference>
<dbReference type="SMART" id="SM01054">
    <property type="entry name" value="CaM_binding"/>
    <property type="match status" value="2"/>
</dbReference>
<feature type="region of interest" description="Disordered" evidence="1">
    <location>
        <begin position="990"/>
        <end position="1017"/>
    </location>
</feature>
<feature type="region of interest" description="Disordered" evidence="1">
    <location>
        <begin position="417"/>
        <end position="457"/>
    </location>
</feature>
<gene>
    <name evidence="3" type="ORF">O6P43_006441</name>
</gene>
<dbReference type="GO" id="GO:0005516">
    <property type="term" value="F:calmodulin binding"/>
    <property type="evidence" value="ECO:0007669"/>
    <property type="project" value="InterPro"/>
</dbReference>
<dbReference type="Pfam" id="PF07839">
    <property type="entry name" value="CaM_binding"/>
    <property type="match status" value="2"/>
</dbReference>
<evidence type="ECO:0000313" key="3">
    <source>
        <dbReference type="EMBL" id="KAJ7976692.1"/>
    </source>
</evidence>
<feature type="domain" description="Calmodulin-binding" evidence="2">
    <location>
        <begin position="615"/>
        <end position="732"/>
    </location>
</feature>
<dbReference type="InterPro" id="IPR012417">
    <property type="entry name" value="CaM-bd_dom_pln"/>
</dbReference>
<dbReference type="AlphaFoldDB" id="A0AAD7Q876"/>
<feature type="compositionally biased region" description="Low complexity" evidence="1">
    <location>
        <begin position="898"/>
        <end position="909"/>
    </location>
</feature>
<dbReference type="Proteomes" id="UP001163823">
    <property type="component" value="Chromosome 3"/>
</dbReference>
<dbReference type="KEGG" id="qsa:O6P43_006441"/>
<feature type="compositionally biased region" description="Polar residues" evidence="1">
    <location>
        <begin position="183"/>
        <end position="200"/>
    </location>
</feature>
<sequence length="1246" mass="139601">MNKSRSIKLASLESSRLSKRRGKIHYQAYPFNSESKIYCNADQNRRKSFDLIPYLASSGSTSLRVVRRRLSLKPVRILTKMATFKTKKPFMGKCPKTSQFSDSNILKGTCSSTLKDSKFPGKIDIQLGGSASEKVTDMKVCPYTYCSLHGHRHGDLPPLRRFVSMRRRVPKTQKSIKMESPSVLKSNQSRNNKRTQTSLSLHKRDPADSEKAHDSRAISPEVKRGSTGNAETTSDADDQENSDFAYFTEVLLGETSYPDMSLKGPLNQIQDSLTAEENTPVKFLATNTTSWECCCITTEFDTPISEVTGTAKNNGKIVASSGDCENVSAVLIDDQPPLMDSHLPQLEEPGQTDDCVVTSNEKAGEDDSVLQLEENECPKLASCHNDLESENRSLDKSEAPGSDVYVGTTTGNTMIFSISGGQPQEEQTGSKDDKNGHLEHDCGLLQSSPPHQESKPACTADVACNKKSKKNLKYFRMWHLMYKHAVSGVTEQSGKKFPFDVVHKEERVQETQMSIGVDTLGSCQDCSEIHQNMLMKKDGMGQRKIEQCKIEAVKVVQEAFDEILFPQIQVHSLNDPSLTRGIGPKQEPLEKSNVEVAKGSISCAMNFVKEESLFEADNVRGCREEKAEVKVENRSNRMPGGWSNLKKLILFKRFVKALEKVRNINPRKPKYLPSNPDPEAEKVYLRHQTTEERKNAEEWMLDYALQHVISKLAPIQKQKVQLLVEAFETVLPLPEIETSPRSQEAVATQANTVQALNGHFSRSEEETGKTKDYGNSTQVLIGDHADYVCGSLTAEHHNPEEISELKVLSLDQCHTDTESSIPASEATDEDWREGQSLASNLDQKENNFVLSVNVCLQDIKDPRSCDNSSFRQDDKVSSCYEKTPVNLKVQNVPKELNLNLEPSNSNSESNGRKCDNKSLISANGEQLRTLKSSILKSFVRTMGANSAISSAATCQPLEEPTAAIKERVEKKNNRLWYFVYKHMASGIAEKDGAGPFLDRTEEEEPESSANTKPGTKVLISPKSLSTIDYDNHMDPQLGLHHIEAIKLVEEAIDAILPDDHDQSHDDQSIKDNITPDHKFLPKKLGGGGELLISKFTDSDKDCFSYSNITEREYSPEQEQGEKCQRFDNESTQAEEPVMELGNKLSQQLPRSWSNLKKVILLKRFIKALEKVGNFNLRGPKYLPLERDAEPEKAHLRHQDMEQRKDAQEWMLDYALQQVVAKLTPTRRRKVGLLVEAFETVIPTIKN</sequence>